<gene>
    <name evidence="2" type="primary">HRURF</name>
</gene>
<proteinExistence type="predicted"/>
<name>A0ABM3TR31_BALAC</name>
<evidence type="ECO:0000313" key="1">
    <source>
        <dbReference type="Proteomes" id="UP001652580"/>
    </source>
</evidence>
<dbReference type="RefSeq" id="XP_057404561.1">
    <property type="nucleotide sequence ID" value="XM_057548578.1"/>
</dbReference>
<protein>
    <submittedName>
        <fullName evidence="2">Protein HRURF</fullName>
    </submittedName>
</protein>
<reference evidence="2" key="1">
    <citation type="submission" date="2025-08" db="UniProtKB">
        <authorList>
            <consortium name="RefSeq"/>
        </authorList>
    </citation>
    <scope>IDENTIFICATION</scope>
</reference>
<sequence length="34" mass="3767">MAQPTASAQKLVRPIRAVCRILQIPEPDPSNLRP</sequence>
<evidence type="ECO:0000313" key="2">
    <source>
        <dbReference type="RefSeq" id="XP_057404561.1"/>
    </source>
</evidence>
<dbReference type="GeneID" id="130708431"/>
<organism evidence="1 2">
    <name type="scientific">Balaenoptera acutorostrata</name>
    <name type="common">Common minke whale</name>
    <name type="synonym">Balaena rostrata</name>
    <dbReference type="NCBI Taxonomy" id="9767"/>
    <lineage>
        <taxon>Eukaryota</taxon>
        <taxon>Metazoa</taxon>
        <taxon>Chordata</taxon>
        <taxon>Craniata</taxon>
        <taxon>Vertebrata</taxon>
        <taxon>Euteleostomi</taxon>
        <taxon>Mammalia</taxon>
        <taxon>Eutheria</taxon>
        <taxon>Laurasiatheria</taxon>
        <taxon>Artiodactyla</taxon>
        <taxon>Whippomorpha</taxon>
        <taxon>Cetacea</taxon>
        <taxon>Mysticeti</taxon>
        <taxon>Balaenopteridae</taxon>
        <taxon>Balaenoptera</taxon>
    </lineage>
</organism>
<dbReference type="Proteomes" id="UP001652580">
    <property type="component" value="Chromosome 6"/>
</dbReference>
<keyword evidence="1" id="KW-1185">Reference proteome</keyword>
<accession>A0ABM3TR31</accession>